<protein>
    <recommendedName>
        <fullName evidence="3">Aminotransferase class I/classII large domain-containing protein</fullName>
    </recommendedName>
</protein>
<name>A0AA89BV67_PINIB</name>
<proteinExistence type="inferred from homology"/>
<dbReference type="GO" id="GO:0008483">
    <property type="term" value="F:transaminase activity"/>
    <property type="evidence" value="ECO:0007669"/>
    <property type="project" value="TreeGrafter"/>
</dbReference>
<evidence type="ECO:0000256" key="1">
    <source>
        <dbReference type="ARBA" id="ARBA00007441"/>
    </source>
</evidence>
<dbReference type="InterPro" id="IPR015421">
    <property type="entry name" value="PyrdxlP-dep_Trfase_major"/>
</dbReference>
<organism evidence="4 5">
    <name type="scientific">Pinctada imbricata</name>
    <name type="common">Atlantic pearl-oyster</name>
    <name type="synonym">Pinctada martensii</name>
    <dbReference type="NCBI Taxonomy" id="66713"/>
    <lineage>
        <taxon>Eukaryota</taxon>
        <taxon>Metazoa</taxon>
        <taxon>Spiralia</taxon>
        <taxon>Lophotrochozoa</taxon>
        <taxon>Mollusca</taxon>
        <taxon>Bivalvia</taxon>
        <taxon>Autobranchia</taxon>
        <taxon>Pteriomorphia</taxon>
        <taxon>Pterioida</taxon>
        <taxon>Pterioidea</taxon>
        <taxon>Pteriidae</taxon>
        <taxon>Pinctada</taxon>
    </lineage>
</organism>
<dbReference type="PANTHER" id="PTHR43795">
    <property type="entry name" value="BIFUNCTIONAL ASPARTATE AMINOTRANSFERASE AND GLUTAMATE/ASPARTATE-PREPHENATE AMINOTRANSFERASE-RELATED"/>
    <property type="match status" value="1"/>
</dbReference>
<dbReference type="InterPro" id="IPR050478">
    <property type="entry name" value="Ethylene_sulfur-biosynth"/>
</dbReference>
<dbReference type="InterPro" id="IPR004838">
    <property type="entry name" value="NHTrfase_class1_PyrdxlP-BS"/>
</dbReference>
<dbReference type="SUPFAM" id="SSF53383">
    <property type="entry name" value="PLP-dependent transferases"/>
    <property type="match status" value="1"/>
</dbReference>
<dbReference type="InterPro" id="IPR004839">
    <property type="entry name" value="Aminotransferase_I/II_large"/>
</dbReference>
<comment type="similarity">
    <text evidence="1">Belongs to the class-I pyridoxal-phosphate-dependent aminotransferase family.</text>
</comment>
<dbReference type="PANTHER" id="PTHR43795:SF39">
    <property type="entry name" value="AMINOTRANSFERASE CLASS I_CLASSII DOMAIN-CONTAINING PROTEIN"/>
    <property type="match status" value="1"/>
</dbReference>
<evidence type="ECO:0000313" key="4">
    <source>
        <dbReference type="EMBL" id="KAK3083523.1"/>
    </source>
</evidence>
<dbReference type="PROSITE" id="PS00105">
    <property type="entry name" value="AA_TRANSFER_CLASS_1"/>
    <property type="match status" value="1"/>
</dbReference>
<gene>
    <name evidence="4" type="ORF">FSP39_024699</name>
</gene>
<dbReference type="GO" id="GO:0030170">
    <property type="term" value="F:pyridoxal phosphate binding"/>
    <property type="evidence" value="ECO:0007669"/>
    <property type="project" value="InterPro"/>
</dbReference>
<dbReference type="InterPro" id="IPR015422">
    <property type="entry name" value="PyrdxlP-dep_Trfase_small"/>
</dbReference>
<dbReference type="Pfam" id="PF00155">
    <property type="entry name" value="Aminotran_1_2"/>
    <property type="match status" value="2"/>
</dbReference>
<keyword evidence="2" id="KW-0663">Pyridoxal phosphate</keyword>
<accession>A0AA89BV67</accession>
<dbReference type="Gene3D" id="3.40.640.10">
    <property type="entry name" value="Type I PLP-dependent aspartate aminotransferase-like (Major domain)"/>
    <property type="match status" value="2"/>
</dbReference>
<evidence type="ECO:0000256" key="2">
    <source>
        <dbReference type="ARBA" id="ARBA00022898"/>
    </source>
</evidence>
<evidence type="ECO:0000259" key="3">
    <source>
        <dbReference type="Pfam" id="PF00155"/>
    </source>
</evidence>
<sequence length="379" mass="42684">MAALSSRAKKVLDLPLVALESGSVHDLMSKAKSVVDPEDVIDLGLAENKLCEDIINEKLKECYPTSNSTQYYTTAYGLESLRKTFAGFLTRHMKAVKEVDPEQLIVTTGCTSLLGIVSMGIADSGEYIMVPCPYYYRLGMDLRSLGGLELLHAPMPENGVSLSDSLEATYTKAQSEVRCSLHVVMDEIYGLSVFGESKFESVFTLDTIPDPERTHFMWGLSKDFGMSGYRIGVLHSWSKSFIQYVRRIIDAFQVPTFIQLQMNTFLSDTDWIDNVLLRTYQDKLISSFQYTKEKLSSMDVSVHPKCQGGLFVWANFSKHMKSKSFEEEEKLMAKLYTSGVSVLNGGSFKSSEPGWFRIIFTTRPHLLEEGIYYVLIPLE</sequence>
<evidence type="ECO:0000313" key="5">
    <source>
        <dbReference type="Proteomes" id="UP001186944"/>
    </source>
</evidence>
<keyword evidence="5" id="KW-1185">Reference proteome</keyword>
<reference evidence="4" key="1">
    <citation type="submission" date="2019-08" db="EMBL/GenBank/DDBJ databases">
        <title>The improved chromosome-level genome for the pearl oyster Pinctada fucata martensii using PacBio sequencing and Hi-C.</title>
        <authorList>
            <person name="Zheng Z."/>
        </authorList>
    </citation>
    <scope>NUCLEOTIDE SEQUENCE</scope>
    <source>
        <strain evidence="4">ZZ-2019</strain>
        <tissue evidence="4">Adductor muscle</tissue>
    </source>
</reference>
<dbReference type="AlphaFoldDB" id="A0AA89BV67"/>
<dbReference type="CDD" id="cd00609">
    <property type="entry name" value="AAT_like"/>
    <property type="match status" value="1"/>
</dbReference>
<dbReference type="EMBL" id="VSWD01000014">
    <property type="protein sequence ID" value="KAK3083523.1"/>
    <property type="molecule type" value="Genomic_DNA"/>
</dbReference>
<feature type="domain" description="Aminotransferase class I/classII large" evidence="3">
    <location>
        <begin position="180"/>
        <end position="364"/>
    </location>
</feature>
<feature type="domain" description="Aminotransferase class I/classII large" evidence="3">
    <location>
        <begin position="44"/>
        <end position="175"/>
    </location>
</feature>
<dbReference type="Gene3D" id="3.90.1150.10">
    <property type="entry name" value="Aspartate Aminotransferase, domain 1"/>
    <property type="match status" value="1"/>
</dbReference>
<dbReference type="GO" id="GO:0006520">
    <property type="term" value="P:amino acid metabolic process"/>
    <property type="evidence" value="ECO:0007669"/>
    <property type="project" value="TreeGrafter"/>
</dbReference>
<dbReference type="Proteomes" id="UP001186944">
    <property type="component" value="Unassembled WGS sequence"/>
</dbReference>
<dbReference type="InterPro" id="IPR015424">
    <property type="entry name" value="PyrdxlP-dep_Trfase"/>
</dbReference>
<comment type="caution">
    <text evidence="4">The sequence shown here is derived from an EMBL/GenBank/DDBJ whole genome shotgun (WGS) entry which is preliminary data.</text>
</comment>